<feature type="compositionally biased region" description="Polar residues" evidence="1">
    <location>
        <begin position="137"/>
        <end position="151"/>
    </location>
</feature>
<evidence type="ECO:0000259" key="2">
    <source>
        <dbReference type="Pfam" id="PF10263"/>
    </source>
</evidence>
<dbReference type="EMBL" id="CAWUOM010000003">
    <property type="protein sequence ID" value="CAK7262984.1"/>
    <property type="molecule type" value="Genomic_DNA"/>
</dbReference>
<protein>
    <recommendedName>
        <fullName evidence="2">SprT-like domain-containing protein</fullName>
    </recommendedName>
</protein>
<evidence type="ECO:0000256" key="1">
    <source>
        <dbReference type="SAM" id="MobiDB-lite"/>
    </source>
</evidence>
<feature type="compositionally biased region" description="Gly residues" evidence="1">
    <location>
        <begin position="1"/>
        <end position="10"/>
    </location>
</feature>
<dbReference type="Pfam" id="PF10263">
    <property type="entry name" value="SprT-like"/>
    <property type="match status" value="1"/>
</dbReference>
<feature type="domain" description="SprT-like" evidence="2">
    <location>
        <begin position="333"/>
        <end position="446"/>
    </location>
</feature>
<name>A0ABP0D457_9PEZI</name>
<feature type="compositionally biased region" description="Low complexity" evidence="1">
    <location>
        <begin position="124"/>
        <end position="136"/>
    </location>
</feature>
<accession>A0ABP0D457</accession>
<feature type="region of interest" description="Disordered" evidence="1">
    <location>
        <begin position="39"/>
        <end position="61"/>
    </location>
</feature>
<sequence>MASWIRGGGEQPSYLSTGEKRRRPYYVDGDVHLSVHRPQEKRPYTVNRGNENGGLASISQNNKQVQHHITVRDRWPSQQLWSVDCPQLADCDVPYQSIEPYDTDAGDVPVFFVLHEERFTSTATQQSLTPQSPLLQNSHSPSPAPTNWSNGSDLKAHATDFFYGPHDSDEAQVDKTQRYEDWRGRNRQYGITQRQLESVQSSSFIALKRLPDARQIPSSTQLHPYARQRDRQTICSGKGSYDYDKADHQHASLQNDERSKHAAQTLSCPIKNHDTHNPTETMITDAEAATSVSTHLANFKRRCSSSRHERILLGLIHPKPAIVEFDLDNSALESIFFAANEIFFNGRLTRRVQWGWSDASSNPQYDDKIIGHTSLRSAQGGGFETFILLSTPILRSREYSRRLLISAFLHELIHCYLFICCGWSARESGGHTDGFRHIANTIDRWAGREKLFLCQVEADLEQFRQPRARKTGEDGEGQLIKPADEYTAYSLASPIFYNTVCSNTDTDWERCVHDRWGKPLWRP</sequence>
<comment type="caution">
    <text evidence="3">The sequence shown here is derived from an EMBL/GenBank/DDBJ whole genome shotgun (WGS) entry which is preliminary data.</text>
</comment>
<evidence type="ECO:0000313" key="3">
    <source>
        <dbReference type="EMBL" id="CAK7262984.1"/>
    </source>
</evidence>
<dbReference type="Proteomes" id="UP001642501">
    <property type="component" value="Unassembled WGS sequence"/>
</dbReference>
<feature type="region of interest" description="Disordered" evidence="1">
    <location>
        <begin position="122"/>
        <end position="151"/>
    </location>
</feature>
<gene>
    <name evidence="3" type="ORF">SEPCBS57363_000337</name>
</gene>
<proteinExistence type="predicted"/>
<keyword evidence="4" id="KW-1185">Reference proteome</keyword>
<evidence type="ECO:0000313" key="4">
    <source>
        <dbReference type="Proteomes" id="UP001642501"/>
    </source>
</evidence>
<reference evidence="3 4" key="1">
    <citation type="submission" date="2024-01" db="EMBL/GenBank/DDBJ databases">
        <authorList>
            <person name="Allen C."/>
            <person name="Tagirdzhanova G."/>
        </authorList>
    </citation>
    <scope>NUCLEOTIDE SEQUENCE [LARGE SCALE GENOMIC DNA]</scope>
    <source>
        <strain evidence="3 4">CBS 573.63</strain>
    </source>
</reference>
<organism evidence="3 4">
    <name type="scientific">Sporothrix epigloea</name>
    <dbReference type="NCBI Taxonomy" id="1892477"/>
    <lineage>
        <taxon>Eukaryota</taxon>
        <taxon>Fungi</taxon>
        <taxon>Dikarya</taxon>
        <taxon>Ascomycota</taxon>
        <taxon>Pezizomycotina</taxon>
        <taxon>Sordariomycetes</taxon>
        <taxon>Sordariomycetidae</taxon>
        <taxon>Ophiostomatales</taxon>
        <taxon>Ophiostomataceae</taxon>
        <taxon>Sporothrix</taxon>
    </lineage>
</organism>
<dbReference type="InterPro" id="IPR006640">
    <property type="entry name" value="SprT-like_domain"/>
</dbReference>
<feature type="region of interest" description="Disordered" evidence="1">
    <location>
        <begin position="1"/>
        <end position="21"/>
    </location>
</feature>